<feature type="domain" description="Protein kinase" evidence="1">
    <location>
        <begin position="1"/>
        <end position="114"/>
    </location>
</feature>
<dbReference type="GO" id="GO:0005886">
    <property type="term" value="C:plasma membrane"/>
    <property type="evidence" value="ECO:0007669"/>
    <property type="project" value="TreeGrafter"/>
</dbReference>
<name>A0AAD7DSX6_MYCRO</name>
<dbReference type="Pfam" id="PF07714">
    <property type="entry name" value="PK_Tyr_Ser-Thr"/>
    <property type="match status" value="1"/>
</dbReference>
<dbReference type="Gene3D" id="1.10.510.10">
    <property type="entry name" value="Transferase(Phosphotransferase) domain 1"/>
    <property type="match status" value="1"/>
</dbReference>
<feature type="non-terminal residue" evidence="2">
    <location>
        <position position="114"/>
    </location>
</feature>
<dbReference type="PANTHER" id="PTHR24416:SF611">
    <property type="entry name" value="TYROSINE-PROTEIN KINASE TRANSMEMBRANE RECEPTOR ROR"/>
    <property type="match status" value="1"/>
</dbReference>
<dbReference type="Proteomes" id="UP001221757">
    <property type="component" value="Unassembled WGS sequence"/>
</dbReference>
<dbReference type="InterPro" id="IPR050122">
    <property type="entry name" value="RTK"/>
</dbReference>
<evidence type="ECO:0000313" key="3">
    <source>
        <dbReference type="Proteomes" id="UP001221757"/>
    </source>
</evidence>
<proteinExistence type="predicted"/>
<organism evidence="2 3">
    <name type="scientific">Mycena rosella</name>
    <name type="common">Pink bonnet</name>
    <name type="synonym">Agaricus rosellus</name>
    <dbReference type="NCBI Taxonomy" id="1033263"/>
    <lineage>
        <taxon>Eukaryota</taxon>
        <taxon>Fungi</taxon>
        <taxon>Dikarya</taxon>
        <taxon>Basidiomycota</taxon>
        <taxon>Agaricomycotina</taxon>
        <taxon>Agaricomycetes</taxon>
        <taxon>Agaricomycetidae</taxon>
        <taxon>Agaricales</taxon>
        <taxon>Marasmiineae</taxon>
        <taxon>Mycenaceae</taxon>
        <taxon>Mycena</taxon>
    </lineage>
</organism>
<dbReference type="PANTHER" id="PTHR24416">
    <property type="entry name" value="TYROSINE-PROTEIN KINASE RECEPTOR"/>
    <property type="match status" value="1"/>
</dbReference>
<dbReference type="GO" id="GO:0004714">
    <property type="term" value="F:transmembrane receptor protein tyrosine kinase activity"/>
    <property type="evidence" value="ECO:0007669"/>
    <property type="project" value="TreeGrafter"/>
</dbReference>
<keyword evidence="3" id="KW-1185">Reference proteome</keyword>
<dbReference type="PROSITE" id="PS50011">
    <property type="entry name" value="PROTEIN_KINASE_DOM"/>
    <property type="match status" value="1"/>
</dbReference>
<protein>
    <submittedName>
        <fullName evidence="2">Kinase-like domain-containing protein</fullName>
    </submittedName>
</protein>
<gene>
    <name evidence="2" type="ORF">B0H17DRAFT_882129</name>
</gene>
<keyword evidence="2" id="KW-0808">Transferase</keyword>
<dbReference type="GO" id="GO:0005524">
    <property type="term" value="F:ATP binding"/>
    <property type="evidence" value="ECO:0007669"/>
    <property type="project" value="InterPro"/>
</dbReference>
<dbReference type="AlphaFoldDB" id="A0AAD7DSX6"/>
<reference evidence="2" key="1">
    <citation type="submission" date="2023-03" db="EMBL/GenBank/DDBJ databases">
        <title>Massive genome expansion in bonnet fungi (Mycena s.s.) driven by repeated elements and novel gene families across ecological guilds.</title>
        <authorList>
            <consortium name="Lawrence Berkeley National Laboratory"/>
            <person name="Harder C.B."/>
            <person name="Miyauchi S."/>
            <person name="Viragh M."/>
            <person name="Kuo A."/>
            <person name="Thoen E."/>
            <person name="Andreopoulos B."/>
            <person name="Lu D."/>
            <person name="Skrede I."/>
            <person name="Drula E."/>
            <person name="Henrissat B."/>
            <person name="Morin E."/>
            <person name="Kohler A."/>
            <person name="Barry K."/>
            <person name="LaButti K."/>
            <person name="Morin E."/>
            <person name="Salamov A."/>
            <person name="Lipzen A."/>
            <person name="Mereny Z."/>
            <person name="Hegedus B."/>
            <person name="Baldrian P."/>
            <person name="Stursova M."/>
            <person name="Weitz H."/>
            <person name="Taylor A."/>
            <person name="Grigoriev I.V."/>
            <person name="Nagy L.G."/>
            <person name="Martin F."/>
            <person name="Kauserud H."/>
        </authorList>
    </citation>
    <scope>NUCLEOTIDE SEQUENCE</scope>
    <source>
        <strain evidence="2">CBHHK067</strain>
    </source>
</reference>
<dbReference type="InterPro" id="IPR011009">
    <property type="entry name" value="Kinase-like_dom_sf"/>
</dbReference>
<accession>A0AAD7DSX6</accession>
<sequence>ERIVYSILGSHPRIVKCLNADIHTVPLETRLTVAETEPLRLEIAPNGNLAKYLEDRHQEVPQHLRAKWGVQIAEGPAFLYSKKIVWADCAPANMLLSSTLDVLLCDFGGSGIGG</sequence>
<dbReference type="InterPro" id="IPR001245">
    <property type="entry name" value="Ser-Thr/Tyr_kinase_cat_dom"/>
</dbReference>
<dbReference type="GO" id="GO:0043235">
    <property type="term" value="C:receptor complex"/>
    <property type="evidence" value="ECO:0007669"/>
    <property type="project" value="TreeGrafter"/>
</dbReference>
<evidence type="ECO:0000259" key="1">
    <source>
        <dbReference type="PROSITE" id="PS50011"/>
    </source>
</evidence>
<keyword evidence="2" id="KW-0418">Kinase</keyword>
<evidence type="ECO:0000313" key="2">
    <source>
        <dbReference type="EMBL" id="KAJ7698954.1"/>
    </source>
</evidence>
<dbReference type="SUPFAM" id="SSF56112">
    <property type="entry name" value="Protein kinase-like (PK-like)"/>
    <property type="match status" value="1"/>
</dbReference>
<feature type="non-terminal residue" evidence="2">
    <location>
        <position position="1"/>
    </location>
</feature>
<dbReference type="InterPro" id="IPR000719">
    <property type="entry name" value="Prot_kinase_dom"/>
</dbReference>
<comment type="caution">
    <text evidence="2">The sequence shown here is derived from an EMBL/GenBank/DDBJ whole genome shotgun (WGS) entry which is preliminary data.</text>
</comment>
<dbReference type="GO" id="GO:0007169">
    <property type="term" value="P:cell surface receptor protein tyrosine kinase signaling pathway"/>
    <property type="evidence" value="ECO:0007669"/>
    <property type="project" value="TreeGrafter"/>
</dbReference>
<dbReference type="EMBL" id="JARKIE010000024">
    <property type="protein sequence ID" value="KAJ7698954.1"/>
    <property type="molecule type" value="Genomic_DNA"/>
</dbReference>